<protein>
    <submittedName>
        <fullName evidence="1">Uncharacterized protein</fullName>
    </submittedName>
</protein>
<gene>
    <name evidence="1" type="ORF">AAW31_06840</name>
</gene>
<dbReference type="OrthoDB" id="5500612at2"/>
<dbReference type="PATRIC" id="fig|44574.3.peg.1648"/>
<proteinExistence type="predicted"/>
<organism evidence="1 2">
    <name type="scientific">Nitrosomonas communis</name>
    <dbReference type="NCBI Taxonomy" id="44574"/>
    <lineage>
        <taxon>Bacteria</taxon>
        <taxon>Pseudomonadati</taxon>
        <taxon>Pseudomonadota</taxon>
        <taxon>Betaproteobacteria</taxon>
        <taxon>Nitrosomonadales</taxon>
        <taxon>Nitrosomonadaceae</taxon>
        <taxon>Nitrosomonas</taxon>
    </lineage>
</organism>
<accession>A0A0F7KDG2</accession>
<keyword evidence="2" id="KW-1185">Reference proteome</keyword>
<dbReference type="RefSeq" id="WP_046849673.1">
    <property type="nucleotide sequence ID" value="NZ_CP011451.1"/>
</dbReference>
<reference evidence="1 2" key="2">
    <citation type="journal article" date="2016" name="Genome Announc.">
        <title>Genome Sequence of Nitrosomonas communis Strain Nm2, a Mesophilic Ammonia-Oxidizing Bacterium Isolated from Mediterranean Soil.</title>
        <authorList>
            <person name="Kozlowski J.A."/>
            <person name="Kits K.D."/>
            <person name="Stein L.Y."/>
        </authorList>
    </citation>
    <scope>NUCLEOTIDE SEQUENCE [LARGE SCALE GENOMIC DNA]</scope>
    <source>
        <strain evidence="1 2">Nm2</strain>
    </source>
</reference>
<evidence type="ECO:0000313" key="2">
    <source>
        <dbReference type="Proteomes" id="UP000034156"/>
    </source>
</evidence>
<dbReference type="KEGG" id="nco:AAW31_06840"/>
<dbReference type="AlphaFoldDB" id="A0A0F7KDG2"/>
<dbReference type="EMBL" id="CP011451">
    <property type="protein sequence ID" value="AKH37596.1"/>
    <property type="molecule type" value="Genomic_DNA"/>
</dbReference>
<sequence>MHPFHQDERENRSMLTEQQIIASERQELMKLLAKVPLRSVDENVLIASWNIAQFSDKKKK</sequence>
<dbReference type="Proteomes" id="UP000034156">
    <property type="component" value="Chromosome"/>
</dbReference>
<reference evidence="2" key="1">
    <citation type="submission" date="2015-05" db="EMBL/GenBank/DDBJ databases">
        <title>Draft genome of Nitrosomonas communis strain Nm2.</title>
        <authorList>
            <person name="Kozlowski J.A."/>
            <person name="Kits K.D."/>
            <person name="Stein L.Y."/>
        </authorList>
    </citation>
    <scope>NUCLEOTIDE SEQUENCE [LARGE SCALE GENOMIC DNA]</scope>
    <source>
        <strain evidence="2">Nm2</strain>
    </source>
</reference>
<name>A0A0F7KDG2_9PROT</name>
<evidence type="ECO:0000313" key="1">
    <source>
        <dbReference type="EMBL" id="AKH37596.1"/>
    </source>
</evidence>